<evidence type="ECO:0000313" key="1">
    <source>
        <dbReference type="EMBL" id="TCP02076.1"/>
    </source>
</evidence>
<name>A0A4R2MH26_RUBGE</name>
<dbReference type="Proteomes" id="UP000295106">
    <property type="component" value="Unassembled WGS sequence"/>
</dbReference>
<dbReference type="AlphaFoldDB" id="A0A4R2MH26"/>
<evidence type="ECO:0000313" key="2">
    <source>
        <dbReference type="Proteomes" id="UP000295106"/>
    </source>
</evidence>
<dbReference type="EMBL" id="SLXD01000007">
    <property type="protein sequence ID" value="TCP02076.1"/>
    <property type="molecule type" value="Genomic_DNA"/>
</dbReference>
<comment type="caution">
    <text evidence="1">The sequence shown here is derived from an EMBL/GenBank/DDBJ whole genome shotgun (WGS) entry which is preliminary data.</text>
</comment>
<protein>
    <submittedName>
        <fullName evidence="1">Uncharacterized protein</fullName>
    </submittedName>
</protein>
<proteinExistence type="predicted"/>
<organism evidence="1 2">
    <name type="scientific">Rubrivivax gelatinosus</name>
    <name type="common">Rhodocyclus gelatinosus</name>
    <name type="synonym">Rhodopseudomonas gelatinosa</name>
    <dbReference type="NCBI Taxonomy" id="28068"/>
    <lineage>
        <taxon>Bacteria</taxon>
        <taxon>Pseudomonadati</taxon>
        <taxon>Pseudomonadota</taxon>
        <taxon>Betaproteobacteria</taxon>
        <taxon>Burkholderiales</taxon>
        <taxon>Sphaerotilaceae</taxon>
        <taxon>Rubrivivax</taxon>
    </lineage>
</organism>
<gene>
    <name evidence="1" type="ORF">EV684_10781</name>
</gene>
<accession>A0A4R2MH26</accession>
<reference evidence="1 2" key="1">
    <citation type="submission" date="2019-03" db="EMBL/GenBank/DDBJ databases">
        <title>Genomic Encyclopedia of Type Strains, Phase IV (KMG-IV): sequencing the most valuable type-strain genomes for metagenomic binning, comparative biology and taxonomic classification.</title>
        <authorList>
            <person name="Goeker M."/>
        </authorList>
    </citation>
    <scope>NUCLEOTIDE SEQUENCE [LARGE SCALE GENOMIC DNA]</scope>
    <source>
        <strain evidence="1 2">DSM 1709</strain>
    </source>
</reference>
<sequence length="108" mass="10730">MAGDPVSRPFLRLAAAGLLALLGGCYVPAPVPHALLEVSATGTYVLEGQAVDDAALAAGLSARRAAEPKLVVEIKVAPGAPMSAVDAAVAKIEAAQARVAFVGATAVR</sequence>